<reference evidence="1 2" key="1">
    <citation type="submission" date="2014-04" db="EMBL/GenBank/DDBJ databases">
        <authorList>
            <consortium name="DOE Joint Genome Institute"/>
            <person name="Kuo A."/>
            <person name="Kohler A."/>
            <person name="Costa M.D."/>
            <person name="Nagy L.G."/>
            <person name="Floudas D."/>
            <person name="Copeland A."/>
            <person name="Barry K.W."/>
            <person name="Cichocki N."/>
            <person name="Veneault-Fourrey C."/>
            <person name="LaButti K."/>
            <person name="Lindquist E.A."/>
            <person name="Lipzen A."/>
            <person name="Lundell T."/>
            <person name="Morin E."/>
            <person name="Murat C."/>
            <person name="Sun H."/>
            <person name="Tunlid A."/>
            <person name="Henrissat B."/>
            <person name="Grigoriev I.V."/>
            <person name="Hibbett D.S."/>
            <person name="Martin F."/>
            <person name="Nordberg H.P."/>
            <person name="Cantor M.N."/>
            <person name="Hua S.X."/>
        </authorList>
    </citation>
    <scope>NUCLEOTIDE SEQUENCE [LARGE SCALE GENOMIC DNA]</scope>
    <source>
        <strain evidence="1 2">Marx 270</strain>
    </source>
</reference>
<keyword evidence="2" id="KW-1185">Reference proteome</keyword>
<evidence type="ECO:0000313" key="2">
    <source>
        <dbReference type="Proteomes" id="UP000054217"/>
    </source>
</evidence>
<feature type="non-terminal residue" evidence="1">
    <location>
        <position position="85"/>
    </location>
</feature>
<name>A0A0C3JHE3_PISTI</name>
<gene>
    <name evidence="1" type="ORF">M404DRAFT_997433</name>
</gene>
<dbReference type="AlphaFoldDB" id="A0A0C3JHE3"/>
<evidence type="ECO:0000313" key="1">
    <source>
        <dbReference type="EMBL" id="KIO08508.1"/>
    </source>
</evidence>
<accession>A0A0C3JHE3</accession>
<dbReference type="Proteomes" id="UP000054217">
    <property type="component" value="Unassembled WGS sequence"/>
</dbReference>
<sequence>MELSHARTVYLVSAGMWICSDRQAQVTVTCTHSTPFLYPAGAETWPEHGTLGISASGVQPSPGLLSLYSHIGIQDRFFPRQRDNL</sequence>
<protein>
    <submittedName>
        <fullName evidence="1">Uncharacterized protein</fullName>
    </submittedName>
</protein>
<dbReference type="InParanoid" id="A0A0C3JHE3"/>
<organism evidence="1 2">
    <name type="scientific">Pisolithus tinctorius Marx 270</name>
    <dbReference type="NCBI Taxonomy" id="870435"/>
    <lineage>
        <taxon>Eukaryota</taxon>
        <taxon>Fungi</taxon>
        <taxon>Dikarya</taxon>
        <taxon>Basidiomycota</taxon>
        <taxon>Agaricomycotina</taxon>
        <taxon>Agaricomycetes</taxon>
        <taxon>Agaricomycetidae</taxon>
        <taxon>Boletales</taxon>
        <taxon>Sclerodermatineae</taxon>
        <taxon>Pisolithaceae</taxon>
        <taxon>Pisolithus</taxon>
    </lineage>
</organism>
<reference evidence="2" key="2">
    <citation type="submission" date="2015-01" db="EMBL/GenBank/DDBJ databases">
        <title>Evolutionary Origins and Diversification of the Mycorrhizal Mutualists.</title>
        <authorList>
            <consortium name="DOE Joint Genome Institute"/>
            <consortium name="Mycorrhizal Genomics Consortium"/>
            <person name="Kohler A."/>
            <person name="Kuo A."/>
            <person name="Nagy L.G."/>
            <person name="Floudas D."/>
            <person name="Copeland A."/>
            <person name="Barry K.W."/>
            <person name="Cichocki N."/>
            <person name="Veneault-Fourrey C."/>
            <person name="LaButti K."/>
            <person name="Lindquist E.A."/>
            <person name="Lipzen A."/>
            <person name="Lundell T."/>
            <person name="Morin E."/>
            <person name="Murat C."/>
            <person name="Riley R."/>
            <person name="Ohm R."/>
            <person name="Sun H."/>
            <person name="Tunlid A."/>
            <person name="Henrissat B."/>
            <person name="Grigoriev I.V."/>
            <person name="Hibbett D.S."/>
            <person name="Martin F."/>
        </authorList>
    </citation>
    <scope>NUCLEOTIDE SEQUENCE [LARGE SCALE GENOMIC DNA]</scope>
    <source>
        <strain evidence="2">Marx 270</strain>
    </source>
</reference>
<dbReference type="EMBL" id="KN831957">
    <property type="protein sequence ID" value="KIO08508.1"/>
    <property type="molecule type" value="Genomic_DNA"/>
</dbReference>
<dbReference type="HOGENOM" id="CLU_2518737_0_0_1"/>
<proteinExistence type="predicted"/>